<dbReference type="Pfam" id="PF13385">
    <property type="entry name" value="Laminin_G_3"/>
    <property type="match status" value="1"/>
</dbReference>
<evidence type="ECO:0000259" key="6">
    <source>
        <dbReference type="Pfam" id="PF20578"/>
    </source>
</evidence>
<dbReference type="InterPro" id="IPR046780">
    <property type="entry name" value="aBig_2"/>
</dbReference>
<keyword evidence="4" id="KW-0326">Glycosidase</keyword>
<dbReference type="EMBL" id="JACSRA010000013">
    <property type="protein sequence ID" value="MBD7911632.1"/>
    <property type="molecule type" value="Genomic_DNA"/>
</dbReference>
<accession>A0ABR8PU10</accession>
<sequence length="1207" mass="136102">MKRIKIKKLYKRTAFVVIASMIFSIMPEGFIAKADSKDSENHLKLHYDFSQKDGNIVNDISNNGNNGQLLGGATYVDDIGDGALQLDGVNGYVKLPDNITKGLTDFTISTTYEIDSVSQWSRLFDFGSGVDNYMFYTPTSNQSTSRIAFSKNSKEAYYNTTRLVNDTNSWRNLTLVMSKGNLTIYDNGDEILNKQVNINLNDLGNTTRNFIGKSQYDGILSKYTDPYFKGKIADFKIYDTALDKENVKELSSGLEEDLLNTDVKKLSLNNTEVSEDITLPLAGEHGSKVTWISSNNDVITSEGKVTRQAVDTKVKLTATVTRGNLTATKNFDIIVLAPNQKEDIKKDFNELSVGLVTVATEDLYLKTATKYGSTVSWKSSDTSLIEDNGKVHRPEKGEGNQNATLTATIKNDEYTMSKDFNIKVLEEYSAYIMAYFTGEQTEISDSLHLAYSYDGVNWTPLNNNKGILFPKTGTKHIRDPFLFRKQDGSFGLLATNNWNDNKIYTWNSNDMINYSDENLVTMNSDGQHTWAPECIYDKKNGQYRIFWSGNVIYSNTTKDFKTMSEPKEYFNPGYSVIDATVVENNDSYYMIYKDETNSGKSIKVAKSNSLEPGSFNVITNNFITDAKCEGPTIVKSLNSKDWYVLYDRYYEGKWGAVKNTNLDNEADWKALSDTEFTVPKGARHGSTVKVTEAELDNLKNKLGKVTNTGVEDINITTKEGVKPELPKQVKMKYSDGSTDDMNVNWENIDERKYKSEGSFEVKGTVPNLYEYSNPLIQQRADPYIYKHSDGYYYFTATVPEYDKIVLRRAKTIEGLKDAEEVKIWTKHATGEMGSHIWAPELHYIDGRWYMYFAAGAAEDVWAIKPYVLECNGDNPIDGTWTEKGVVQKATENNSVVNAFSNFSLDATTFEINGQRYLVWAQKDSAGNSNLYMDKMVNPYTIEGNPILLTKPEYGWETIRFNVNEGPTVINRNGKVIIAFSAAGTGSEYCVGMLTADENSNLMDKNAWAKTQYPILTTEDLNREYGPGHCTFTVDEKGNDILVYHARSYAEINGDPLNDPNRSTRILRVHWNSDGTPNLRMSNKDILNDKFKTITATINVAKKEKTITSIAKTDLTTTVGKNVNLPKCVNVNYNDGTNEPLEVLWNEYNKDLINKPGKFEVEGNVQGTEIKAIAEITVLKQDIPDPSLFDIIKNFFDKILDWLKKIFN</sequence>
<dbReference type="SUPFAM" id="SSF75005">
    <property type="entry name" value="Arabinanase/levansucrase/invertase"/>
    <property type="match status" value="2"/>
</dbReference>
<dbReference type="Pfam" id="PF20578">
    <property type="entry name" value="aBig_2"/>
    <property type="match status" value="2"/>
</dbReference>
<dbReference type="Proteomes" id="UP000627781">
    <property type="component" value="Unassembled WGS sequence"/>
</dbReference>
<dbReference type="PANTHER" id="PTHR43817">
    <property type="entry name" value="GLYCOSYL HYDROLASE"/>
    <property type="match status" value="1"/>
</dbReference>
<dbReference type="RefSeq" id="WP_191768512.1">
    <property type="nucleotide sequence ID" value="NZ_JACSRA010000013.1"/>
</dbReference>
<comment type="similarity">
    <text evidence="1">Belongs to the glycosyl hydrolase 43 family.</text>
</comment>
<dbReference type="Gene3D" id="2.115.10.20">
    <property type="entry name" value="Glycosyl hydrolase domain, family 43"/>
    <property type="match status" value="2"/>
</dbReference>
<protein>
    <submittedName>
        <fullName evidence="7">Family 43 glycosylhydrolase</fullName>
    </submittedName>
</protein>
<dbReference type="InterPro" id="IPR013320">
    <property type="entry name" value="ConA-like_dom_sf"/>
</dbReference>
<feature type="domain" description="Bacterial Ig-like" evidence="5">
    <location>
        <begin position="1111"/>
        <end position="1166"/>
    </location>
</feature>
<feature type="domain" description="Atrophied bacterial Ig" evidence="6">
    <location>
        <begin position="358"/>
        <end position="426"/>
    </location>
</feature>
<dbReference type="InterPro" id="IPR023296">
    <property type="entry name" value="Glyco_hydro_beta-prop_sf"/>
</dbReference>
<evidence type="ECO:0000256" key="2">
    <source>
        <dbReference type="ARBA" id="ARBA00022729"/>
    </source>
</evidence>
<feature type="domain" description="Bacterial Ig-like" evidence="5">
    <location>
        <begin position="710"/>
        <end position="766"/>
    </location>
</feature>
<keyword evidence="3" id="KW-0378">Hydrolase</keyword>
<dbReference type="InterPro" id="IPR011081">
    <property type="entry name" value="Big_4"/>
</dbReference>
<evidence type="ECO:0000313" key="7">
    <source>
        <dbReference type="EMBL" id="MBD7911632.1"/>
    </source>
</evidence>
<dbReference type="PANTHER" id="PTHR43817:SF1">
    <property type="entry name" value="HYDROLASE, FAMILY 43, PUTATIVE (AFU_ORTHOLOGUE AFUA_3G01660)-RELATED"/>
    <property type="match status" value="1"/>
</dbReference>
<evidence type="ECO:0000256" key="3">
    <source>
        <dbReference type="ARBA" id="ARBA00022801"/>
    </source>
</evidence>
<dbReference type="SUPFAM" id="SSF49899">
    <property type="entry name" value="Concanavalin A-like lectins/glucanases"/>
    <property type="match status" value="1"/>
</dbReference>
<dbReference type="InterPro" id="IPR006710">
    <property type="entry name" value="Glyco_hydro_43"/>
</dbReference>
<proteinExistence type="inferred from homology"/>
<gene>
    <name evidence="7" type="ORF">H9661_09715</name>
</gene>
<keyword evidence="8" id="KW-1185">Reference proteome</keyword>
<dbReference type="Pfam" id="PF07532">
    <property type="entry name" value="Big_4"/>
    <property type="match status" value="2"/>
</dbReference>
<comment type="caution">
    <text evidence="7">The sequence shown here is derived from an EMBL/GenBank/DDBJ whole genome shotgun (WGS) entry which is preliminary data.</text>
</comment>
<dbReference type="CDD" id="cd08983">
    <property type="entry name" value="GH43_Bt3655-like"/>
    <property type="match status" value="1"/>
</dbReference>
<organism evidence="7 8">
    <name type="scientific">Clostridium cibarium</name>
    <dbReference type="NCBI Taxonomy" id="2762247"/>
    <lineage>
        <taxon>Bacteria</taxon>
        <taxon>Bacillati</taxon>
        <taxon>Bacillota</taxon>
        <taxon>Clostridia</taxon>
        <taxon>Eubacteriales</taxon>
        <taxon>Clostridiaceae</taxon>
        <taxon>Clostridium</taxon>
    </lineage>
</organism>
<name>A0ABR8PU10_9CLOT</name>
<feature type="domain" description="Atrophied bacterial Ig" evidence="6">
    <location>
        <begin position="269"/>
        <end position="337"/>
    </location>
</feature>
<reference evidence="7 8" key="1">
    <citation type="submission" date="2020-08" db="EMBL/GenBank/DDBJ databases">
        <title>A Genomic Blueprint of the Chicken Gut Microbiome.</title>
        <authorList>
            <person name="Gilroy R."/>
            <person name="Ravi A."/>
            <person name="Getino M."/>
            <person name="Pursley I."/>
            <person name="Horton D.L."/>
            <person name="Alikhan N.-F."/>
            <person name="Baker D."/>
            <person name="Gharbi K."/>
            <person name="Hall N."/>
            <person name="Watson M."/>
            <person name="Adriaenssens E.M."/>
            <person name="Foster-Nyarko E."/>
            <person name="Jarju S."/>
            <person name="Secka A."/>
            <person name="Antonio M."/>
            <person name="Oren A."/>
            <person name="Chaudhuri R."/>
            <person name="La Ragione R.M."/>
            <person name="Hildebrand F."/>
            <person name="Pallen M.J."/>
        </authorList>
    </citation>
    <scope>NUCLEOTIDE SEQUENCE [LARGE SCALE GENOMIC DNA]</scope>
    <source>
        <strain evidence="7 8">Sa3CVN1</strain>
    </source>
</reference>
<evidence type="ECO:0000256" key="4">
    <source>
        <dbReference type="ARBA" id="ARBA00023295"/>
    </source>
</evidence>
<dbReference type="Pfam" id="PF04616">
    <property type="entry name" value="Glyco_hydro_43"/>
    <property type="match status" value="1"/>
</dbReference>
<evidence type="ECO:0000259" key="5">
    <source>
        <dbReference type="Pfam" id="PF07532"/>
    </source>
</evidence>
<keyword evidence="2" id="KW-0732">Signal</keyword>
<evidence type="ECO:0000256" key="1">
    <source>
        <dbReference type="ARBA" id="ARBA00009865"/>
    </source>
</evidence>
<evidence type="ECO:0000313" key="8">
    <source>
        <dbReference type="Proteomes" id="UP000627781"/>
    </source>
</evidence>
<dbReference type="Gene3D" id="2.60.120.200">
    <property type="match status" value="1"/>
</dbReference>